<dbReference type="Pfam" id="PF10604">
    <property type="entry name" value="Polyketide_cyc2"/>
    <property type="match status" value="1"/>
</dbReference>
<dbReference type="EMBL" id="JANAFB010000030">
    <property type="protein sequence ID" value="MCP3426591.1"/>
    <property type="molecule type" value="Genomic_DNA"/>
</dbReference>
<comment type="caution">
    <text evidence="1">The sequence shown here is derived from an EMBL/GenBank/DDBJ whole genome shotgun (WGS) entry which is preliminary data.</text>
</comment>
<dbReference type="InterPro" id="IPR023393">
    <property type="entry name" value="START-like_dom_sf"/>
</dbReference>
<reference evidence="1" key="1">
    <citation type="submission" date="2022-06" db="EMBL/GenBank/DDBJ databases">
        <title>Rothia sp. isolated from sandalwood seedling.</title>
        <authorList>
            <person name="Tuikhar N."/>
            <person name="Kirdat K."/>
            <person name="Thorat V."/>
            <person name="Swetha P."/>
            <person name="Padma S."/>
            <person name="Sundararaj R."/>
            <person name="Yadav A."/>
        </authorList>
    </citation>
    <scope>NUCLEOTIDE SEQUENCE</scope>
    <source>
        <strain evidence="1">AR01</strain>
    </source>
</reference>
<protein>
    <submittedName>
        <fullName evidence="1">Polyketide cyclase</fullName>
    </submittedName>
</protein>
<dbReference type="SUPFAM" id="SSF55961">
    <property type="entry name" value="Bet v1-like"/>
    <property type="match status" value="1"/>
</dbReference>
<evidence type="ECO:0000313" key="2">
    <source>
        <dbReference type="Proteomes" id="UP001139502"/>
    </source>
</evidence>
<name>A0A9X2HC14_9MICC</name>
<dbReference type="AlphaFoldDB" id="A0A9X2HC14"/>
<sequence length="161" mass="17922">MSEPLVRFLPTSRDVISAETTLSGTSAAEVYELVSQPRRHHELDGAGTVRHQVRGPERPGEGEATTQFMRLYGIPYTITAHVVRAERDRAFAWRMPTGHTWAWEMEPAGDDVVVRETFDASGARALGLPLARAFRLGGAFRRNREGIARSLAALHRTFARP</sequence>
<dbReference type="Proteomes" id="UP001139502">
    <property type="component" value="Unassembled WGS sequence"/>
</dbReference>
<evidence type="ECO:0000313" key="1">
    <source>
        <dbReference type="EMBL" id="MCP3426591.1"/>
    </source>
</evidence>
<dbReference type="Gene3D" id="3.30.530.20">
    <property type="match status" value="1"/>
</dbReference>
<gene>
    <name evidence="1" type="ORF">NBM05_11405</name>
</gene>
<organism evidence="1 2">
    <name type="scientific">Rothia santali</name>
    <dbReference type="NCBI Taxonomy" id="2949643"/>
    <lineage>
        <taxon>Bacteria</taxon>
        <taxon>Bacillati</taxon>
        <taxon>Actinomycetota</taxon>
        <taxon>Actinomycetes</taxon>
        <taxon>Micrococcales</taxon>
        <taxon>Micrococcaceae</taxon>
        <taxon>Rothia</taxon>
    </lineage>
</organism>
<keyword evidence="2" id="KW-1185">Reference proteome</keyword>
<dbReference type="RefSeq" id="WP_254167441.1">
    <property type="nucleotide sequence ID" value="NZ_JANAFB010000030.1"/>
</dbReference>
<proteinExistence type="predicted"/>
<dbReference type="InterPro" id="IPR019587">
    <property type="entry name" value="Polyketide_cyclase/dehydratase"/>
</dbReference>
<accession>A0A9X2HC14</accession>